<dbReference type="OMA" id="FYINYGC"/>
<sequence>MKCSEKLAYKKLIDELKNEFPFFQKYPDDFFYSKNNEKLKKREDFDAILKTSEQKNDVKEYCNLLVEELEKSFNMLEKNNSINYLCNIFLNNYNNLTNDYYDYINSSYTNSETVEKIMQNYIKGGVSVKENIVKTEKTKMKKEKEEVEVINTADNNLNSSANNRDNNYRNHMKNSKKKGKKSRAKIISKGNRITKKVVNSNNTKCVEMRGNCQVNERSNNSSTSNSTNTCNNNSNINNNSNCSSSCSKNIGYSNRGTSELKNFFKEEIVNSSELGFCDISFIPFIDNSFYINYGCIETILCSEQLNSIFMIDNKMTINNKDGSLKYKRLITFGPSGKIVFLRNVRKSSIVKGWICKSDLKRKCFFVKIFYIRNEESNDDKDKERLNICIEKKCKDSDNGDSCGSSNSSCDSDVCACLPFCFINKFEFLNDLNIEGIHLDNTVDRFVGMHICAQVFEDTDYIYTHFRDIIYAHTFHFFITFYSKQLSNIDKLGFLSKELNNDFLVEKKKNSKDNFLLKYFNMLLFSCRNFLNLKNLKYKEKFLLLDLAHMPSLIKFNYRNNYCQIHIGNIITKKQNLIWSNQKFLEAFEIYKNNSKYYNFLKSYFNLDPVSKDCKFVYVYEKDNFVVESCSKEQRASREKLEDTAGYGDDDVKNGAKDDKSYDENKEIIHKKNALQTNENYQCVKATNKELVENYEHSHPFLNDKENFIIKNIIFLNSNLYKTKWIYNFFNCIKLTINLNNQHILANFLLSLVLLELSCYTESFLFLFRIFKIKKMFLDSYKLKNIICSIFIKQLKKNINKEILWNVIINFKEYDLFNMREDNSEQYCRNIFMRNQNIISTLQKI</sequence>
<feature type="compositionally biased region" description="Low complexity" evidence="1">
    <location>
        <begin position="156"/>
        <end position="165"/>
    </location>
</feature>
<reference evidence="4" key="2">
    <citation type="submission" date="2016-05" db="EMBL/GenBank/DDBJ databases">
        <authorList>
            <person name="Naeem Raeece"/>
        </authorList>
    </citation>
    <scope>NUCLEOTIDE SEQUENCE [LARGE SCALE GENOMIC DNA]</scope>
</reference>
<dbReference type="Proteomes" id="UP000078597">
    <property type="component" value="Unassembled WGS sequence"/>
</dbReference>
<evidence type="ECO:0000313" key="3">
    <source>
        <dbReference type="EMBL" id="SBT87177.1"/>
    </source>
</evidence>
<evidence type="ECO:0000256" key="1">
    <source>
        <dbReference type="SAM" id="MobiDB-lite"/>
    </source>
</evidence>
<dbReference type="EMBL" id="LT594623">
    <property type="protein sequence ID" value="SBT87177.1"/>
    <property type="molecule type" value="Genomic_DNA"/>
</dbReference>
<dbReference type="OrthoDB" id="372302at2759"/>
<dbReference type="KEGG" id="pmal:PMUG01_02022300"/>
<dbReference type="VEuPathDB" id="PlasmoDB:PmUG01_02022300"/>
<dbReference type="Proteomes" id="UP000219813">
    <property type="component" value="Chromosome 2"/>
</dbReference>
<gene>
    <name evidence="3" type="primary">PmUG01_02022300</name>
    <name evidence="2" type="ORF">PMALA_001670</name>
    <name evidence="3" type="ORF">PMUG01_02022300</name>
</gene>
<protein>
    <submittedName>
        <fullName evidence="2">Uncharacterized protein</fullName>
    </submittedName>
</protein>
<dbReference type="EMBL" id="FLQW01000086">
    <property type="protein sequence ID" value="SBS81768.1"/>
    <property type="molecule type" value="Genomic_DNA"/>
</dbReference>
<accession>A0A1A8VMC0</accession>
<dbReference type="RefSeq" id="XP_028860235.1">
    <property type="nucleotide sequence ID" value="XM_029008702.1"/>
</dbReference>
<reference evidence="2" key="1">
    <citation type="submission" date="2016-05" db="EMBL/GenBank/DDBJ databases">
        <authorList>
            <person name="Lavstsen T."/>
            <person name="Jespersen J.S."/>
        </authorList>
    </citation>
    <scope>NUCLEOTIDE SEQUENCE [LARGE SCALE GENOMIC DNA]</scope>
</reference>
<feature type="compositionally biased region" description="Basic residues" evidence="1">
    <location>
        <begin position="170"/>
        <end position="186"/>
    </location>
</feature>
<dbReference type="AlphaFoldDB" id="A0A1A8VMC0"/>
<organism evidence="2 4">
    <name type="scientific">Plasmodium malariae</name>
    <dbReference type="NCBI Taxonomy" id="5858"/>
    <lineage>
        <taxon>Eukaryota</taxon>
        <taxon>Sar</taxon>
        <taxon>Alveolata</taxon>
        <taxon>Apicomplexa</taxon>
        <taxon>Aconoidasida</taxon>
        <taxon>Haemosporida</taxon>
        <taxon>Plasmodiidae</taxon>
        <taxon>Plasmodium</taxon>
        <taxon>Plasmodium (Plasmodium)</taxon>
    </lineage>
</organism>
<evidence type="ECO:0000313" key="4">
    <source>
        <dbReference type="Proteomes" id="UP000078597"/>
    </source>
</evidence>
<evidence type="ECO:0000313" key="2">
    <source>
        <dbReference type="EMBL" id="SBS81768.1"/>
    </source>
</evidence>
<dbReference type="GeneID" id="39866626"/>
<proteinExistence type="predicted"/>
<evidence type="ECO:0000313" key="5">
    <source>
        <dbReference type="Proteomes" id="UP000219813"/>
    </source>
</evidence>
<reference evidence="3 5" key="3">
    <citation type="submission" date="2016-06" db="EMBL/GenBank/DDBJ databases">
        <authorList>
            <consortium name="Pathogen Informatics"/>
        </authorList>
    </citation>
    <scope>NUCLEOTIDE SEQUENCE [LARGE SCALE GENOMIC DNA]</scope>
</reference>
<keyword evidence="5" id="KW-1185">Reference proteome</keyword>
<name>A0A1A8VMC0_PLAMA</name>
<feature type="region of interest" description="Disordered" evidence="1">
    <location>
        <begin position="156"/>
        <end position="189"/>
    </location>
</feature>